<feature type="domain" description="Dihydroorotate dehydrogenase catalytic" evidence="7">
    <location>
        <begin position="13"/>
        <end position="268"/>
    </location>
</feature>
<keyword evidence="8" id="KW-0503">Monooxygenase</keyword>
<evidence type="ECO:0000256" key="3">
    <source>
        <dbReference type="ARBA" id="ARBA00022630"/>
    </source>
</evidence>
<proteinExistence type="predicted"/>
<evidence type="ECO:0000256" key="2">
    <source>
        <dbReference type="ARBA" id="ARBA00004725"/>
    </source>
</evidence>
<gene>
    <name evidence="8" type="ORF">IE331_08880</name>
</gene>
<dbReference type="PROSITE" id="PS00912">
    <property type="entry name" value="DHODEHASE_2"/>
    <property type="match status" value="1"/>
</dbReference>
<dbReference type="EMBL" id="JACYXZ010000002">
    <property type="protein sequence ID" value="MBD8869738.1"/>
    <property type="molecule type" value="Genomic_DNA"/>
</dbReference>
<dbReference type="GO" id="GO:0005737">
    <property type="term" value="C:cytoplasm"/>
    <property type="evidence" value="ECO:0007669"/>
    <property type="project" value="InterPro"/>
</dbReference>
<organism evidence="8 9">
    <name type="scientific">Nocardioides donggukensis</name>
    <dbReference type="NCBI Taxonomy" id="2774019"/>
    <lineage>
        <taxon>Bacteria</taxon>
        <taxon>Bacillati</taxon>
        <taxon>Actinomycetota</taxon>
        <taxon>Actinomycetes</taxon>
        <taxon>Propionibacteriales</taxon>
        <taxon>Nocardioidaceae</taxon>
        <taxon>Nocardioides</taxon>
    </lineage>
</organism>
<protein>
    <submittedName>
        <fullName evidence="8">Nitronate monooxygenase</fullName>
    </submittedName>
</protein>
<dbReference type="InterPro" id="IPR050074">
    <property type="entry name" value="DHO_dehydrogenase"/>
</dbReference>
<dbReference type="GO" id="GO:0004152">
    <property type="term" value="F:dihydroorotate dehydrogenase activity"/>
    <property type="evidence" value="ECO:0007669"/>
    <property type="project" value="InterPro"/>
</dbReference>
<sequence>MSRDPGPVTGSDAPVLVASGCGGTGRELDALGGLDGIGGFVTRTITLDARDGGPRPRVVESPSGFRYAVGLQNPGIDGFLALELPWLVSRGIRVAVSISAASLGEYADLGRRLGRSPGVAAIELNLVPPDAAGAGLFDAREPFQAARVVGAVRRDLPAGVQLWAKPSADPGRLAETARALAEAGADAVVLVNGLPALMPDGRPAGLAGPAIGPLALRCVHDVASQVPDLPVIAAGGVVDADDVRALLDVGAVAVQVGSALLHDPTAAARAAATLRGDA</sequence>
<dbReference type="PANTHER" id="PTHR48109">
    <property type="entry name" value="DIHYDROOROTATE DEHYDROGENASE (QUINONE), MITOCHONDRIAL-RELATED"/>
    <property type="match status" value="1"/>
</dbReference>
<keyword evidence="3" id="KW-0285">Flavoprotein</keyword>
<keyword evidence="6" id="KW-0560">Oxidoreductase</keyword>
<dbReference type="SUPFAM" id="SSF51395">
    <property type="entry name" value="FMN-linked oxidoreductases"/>
    <property type="match status" value="1"/>
</dbReference>
<keyword evidence="4" id="KW-0288">FMN</keyword>
<dbReference type="InterPro" id="IPR013785">
    <property type="entry name" value="Aldolase_TIM"/>
</dbReference>
<dbReference type="PANTHER" id="PTHR48109:SF1">
    <property type="entry name" value="DIHYDROOROTATE DEHYDROGENASE (FUMARATE)"/>
    <property type="match status" value="1"/>
</dbReference>
<evidence type="ECO:0000256" key="5">
    <source>
        <dbReference type="ARBA" id="ARBA00022975"/>
    </source>
</evidence>
<dbReference type="GO" id="GO:0004497">
    <property type="term" value="F:monooxygenase activity"/>
    <property type="evidence" value="ECO:0007669"/>
    <property type="project" value="UniProtKB-KW"/>
</dbReference>
<dbReference type="InterPro" id="IPR001295">
    <property type="entry name" value="Dihydroorotate_DH_CS"/>
</dbReference>
<dbReference type="Pfam" id="PF01180">
    <property type="entry name" value="DHO_dh"/>
    <property type="match status" value="1"/>
</dbReference>
<evidence type="ECO:0000313" key="9">
    <source>
        <dbReference type="Proteomes" id="UP000616839"/>
    </source>
</evidence>
<dbReference type="RefSeq" id="WP_192142628.1">
    <property type="nucleotide sequence ID" value="NZ_JACYXZ010000002.1"/>
</dbReference>
<dbReference type="InterPro" id="IPR005720">
    <property type="entry name" value="Dihydroorotate_DH_cat"/>
</dbReference>
<evidence type="ECO:0000313" key="8">
    <source>
        <dbReference type="EMBL" id="MBD8869738.1"/>
    </source>
</evidence>
<comment type="pathway">
    <text evidence="2">Pyrimidine metabolism; UMP biosynthesis via de novo pathway.</text>
</comment>
<comment type="caution">
    <text evidence="8">The sequence shown here is derived from an EMBL/GenBank/DDBJ whole genome shotgun (WGS) entry which is preliminary data.</text>
</comment>
<dbReference type="Proteomes" id="UP000616839">
    <property type="component" value="Unassembled WGS sequence"/>
</dbReference>
<dbReference type="GO" id="GO:0006222">
    <property type="term" value="P:UMP biosynthetic process"/>
    <property type="evidence" value="ECO:0007669"/>
    <property type="project" value="InterPro"/>
</dbReference>
<dbReference type="PIRSF" id="PIRSF000164">
    <property type="entry name" value="DHO_oxidase"/>
    <property type="match status" value="1"/>
</dbReference>
<keyword evidence="9" id="KW-1185">Reference proteome</keyword>
<comment type="cofactor">
    <cofactor evidence="1">
        <name>FMN</name>
        <dbReference type="ChEBI" id="CHEBI:58210"/>
    </cofactor>
</comment>
<keyword evidence="5" id="KW-0665">Pyrimidine biosynthesis</keyword>
<reference evidence="8" key="1">
    <citation type="submission" date="2020-09" db="EMBL/GenBank/DDBJ databases">
        <title>Nocardioides sp. strain MJB4 16S ribosomal RNA gene Genome sequencing and assembly.</title>
        <authorList>
            <person name="Kim I."/>
        </authorList>
    </citation>
    <scope>NUCLEOTIDE SEQUENCE</scope>
    <source>
        <strain evidence="8">MJB4</strain>
    </source>
</reference>
<evidence type="ECO:0000256" key="1">
    <source>
        <dbReference type="ARBA" id="ARBA00001917"/>
    </source>
</evidence>
<dbReference type="Gene3D" id="3.20.20.70">
    <property type="entry name" value="Aldolase class I"/>
    <property type="match status" value="1"/>
</dbReference>
<evidence type="ECO:0000256" key="4">
    <source>
        <dbReference type="ARBA" id="ARBA00022643"/>
    </source>
</evidence>
<evidence type="ECO:0000256" key="6">
    <source>
        <dbReference type="ARBA" id="ARBA00023002"/>
    </source>
</evidence>
<dbReference type="AlphaFoldDB" id="A0A927K652"/>
<name>A0A927K652_9ACTN</name>
<accession>A0A927K652</accession>
<dbReference type="GO" id="GO:0006207">
    <property type="term" value="P:'de novo' pyrimidine nucleobase biosynthetic process"/>
    <property type="evidence" value="ECO:0007669"/>
    <property type="project" value="InterPro"/>
</dbReference>
<dbReference type="InterPro" id="IPR012135">
    <property type="entry name" value="Dihydroorotate_DH_1_2"/>
</dbReference>
<evidence type="ECO:0000259" key="7">
    <source>
        <dbReference type="Pfam" id="PF01180"/>
    </source>
</evidence>